<dbReference type="SUPFAM" id="SSF52540">
    <property type="entry name" value="P-loop containing nucleoside triphosphate hydrolases"/>
    <property type="match status" value="1"/>
</dbReference>
<dbReference type="InterPro" id="IPR002078">
    <property type="entry name" value="Sigma_54_int"/>
</dbReference>
<dbReference type="InterPro" id="IPR027417">
    <property type="entry name" value="P-loop_NTPase"/>
</dbReference>
<evidence type="ECO:0000259" key="6">
    <source>
        <dbReference type="PROSITE" id="PS50045"/>
    </source>
</evidence>
<keyword evidence="8" id="KW-1185">Reference proteome</keyword>
<gene>
    <name evidence="7" type="ORF">GCM10011607_13600</name>
</gene>
<dbReference type="CDD" id="cd00009">
    <property type="entry name" value="AAA"/>
    <property type="match status" value="1"/>
</dbReference>
<proteinExistence type="predicted"/>
<dbReference type="SUPFAM" id="SSF52172">
    <property type="entry name" value="CheY-like"/>
    <property type="match status" value="1"/>
</dbReference>
<dbReference type="InterPro" id="IPR025943">
    <property type="entry name" value="Sigma_54_int_dom_ATP-bd_2"/>
</dbReference>
<dbReference type="PROSITE" id="PS50045">
    <property type="entry name" value="SIGMA54_INTERACT_4"/>
    <property type="match status" value="1"/>
</dbReference>
<dbReference type="PROSITE" id="PS00676">
    <property type="entry name" value="SIGMA54_INTERACT_2"/>
    <property type="match status" value="1"/>
</dbReference>
<sequence>MEPLLIAGFQCNELNDVLSRLHYQLHYIDIDSYNKNTIPPDCALCLIDLRKNNIVNKINYLVKDLDPGIHIIVLIDKSQLEISEITTFIAQYAWDFCTSPIDPERLEKCLGHGIGLSKLKQQHQAPFGEQPEHDTDKPVTQSDVMQQLFRQVERVAPTDIPVLIRGESGTGKELVATKLHQFSSRKDGPFVTVNCGAMAAGLIQSELFGHEKGAFTGAVSARKGKIALADGGTLFLDEIGDLPAELQVNLLRFLQEGLYDSVGGGVPQTANVRIIAATHVNLENAIDQGQFRLDLYYRLNGITIETPRLKDRRDDIIGLANRFIRIYSDEYGLAIKPLSQSACHALLNYPWPGNVRELINRVRRAVVLSDAQQISAQNLELASIEKKRHIALSLKTLKDNAEKQALQQAILIADGQVELAASYLDISRATFYRLMDKHDLQLM</sequence>
<dbReference type="RefSeq" id="WP_188738302.1">
    <property type="nucleotide sequence ID" value="NZ_BMII01000009.1"/>
</dbReference>
<keyword evidence="4" id="KW-0238">DNA-binding</keyword>
<dbReference type="InterPro" id="IPR025944">
    <property type="entry name" value="Sigma_54_int_dom_CS"/>
</dbReference>
<keyword evidence="5" id="KW-0804">Transcription</keyword>
<accession>A0ABQ1J0L1</accession>
<comment type="caution">
    <text evidence="7">The sequence shown here is derived from an EMBL/GenBank/DDBJ whole genome shotgun (WGS) entry which is preliminary data.</text>
</comment>
<dbReference type="InterPro" id="IPR025662">
    <property type="entry name" value="Sigma_54_int_dom_ATP-bd_1"/>
</dbReference>
<dbReference type="InterPro" id="IPR058031">
    <property type="entry name" value="AAA_lid_NorR"/>
</dbReference>
<dbReference type="PROSITE" id="PS00688">
    <property type="entry name" value="SIGMA54_INTERACT_3"/>
    <property type="match status" value="1"/>
</dbReference>
<evidence type="ECO:0000256" key="4">
    <source>
        <dbReference type="ARBA" id="ARBA00023125"/>
    </source>
</evidence>
<evidence type="ECO:0000313" key="8">
    <source>
        <dbReference type="Proteomes" id="UP000617555"/>
    </source>
</evidence>
<protein>
    <submittedName>
        <fullName evidence="7">Sigma-54-dependent Fis family transcriptional regulator</fullName>
    </submittedName>
</protein>
<evidence type="ECO:0000313" key="7">
    <source>
        <dbReference type="EMBL" id="GGB54329.1"/>
    </source>
</evidence>
<dbReference type="Gene3D" id="1.10.10.60">
    <property type="entry name" value="Homeodomain-like"/>
    <property type="match status" value="1"/>
</dbReference>
<evidence type="ECO:0000256" key="2">
    <source>
        <dbReference type="ARBA" id="ARBA00022840"/>
    </source>
</evidence>
<name>A0ABQ1J0L1_9GAMM</name>
<dbReference type="Pfam" id="PF00158">
    <property type="entry name" value="Sigma54_activat"/>
    <property type="match status" value="1"/>
</dbReference>
<dbReference type="Gene3D" id="1.10.8.60">
    <property type="match status" value="1"/>
</dbReference>
<dbReference type="Gene3D" id="3.40.50.300">
    <property type="entry name" value="P-loop containing nucleotide triphosphate hydrolases"/>
    <property type="match status" value="1"/>
</dbReference>
<dbReference type="InterPro" id="IPR009057">
    <property type="entry name" value="Homeodomain-like_sf"/>
</dbReference>
<dbReference type="PANTHER" id="PTHR32071:SF120">
    <property type="entry name" value="TRANSCRIPTIONAL REGULATOR-RELATED"/>
    <property type="match status" value="1"/>
</dbReference>
<feature type="domain" description="Sigma-54 factor interaction" evidence="6">
    <location>
        <begin position="138"/>
        <end position="367"/>
    </location>
</feature>
<dbReference type="SUPFAM" id="SSF46689">
    <property type="entry name" value="Homeodomain-like"/>
    <property type="match status" value="1"/>
</dbReference>
<dbReference type="InterPro" id="IPR003593">
    <property type="entry name" value="AAA+_ATPase"/>
</dbReference>
<dbReference type="SMART" id="SM00382">
    <property type="entry name" value="AAA"/>
    <property type="match status" value="1"/>
</dbReference>
<keyword evidence="1" id="KW-0547">Nucleotide-binding</keyword>
<reference evidence="8" key="1">
    <citation type="journal article" date="2019" name="Int. J. Syst. Evol. Microbiol.">
        <title>The Global Catalogue of Microorganisms (GCM) 10K type strain sequencing project: providing services to taxonomists for standard genome sequencing and annotation.</title>
        <authorList>
            <consortium name="The Broad Institute Genomics Platform"/>
            <consortium name="The Broad Institute Genome Sequencing Center for Infectious Disease"/>
            <person name="Wu L."/>
            <person name="Ma J."/>
        </authorList>
    </citation>
    <scope>NUCLEOTIDE SEQUENCE [LARGE SCALE GENOMIC DNA]</scope>
    <source>
        <strain evidence="8">CGMCC 1.15339</strain>
    </source>
</reference>
<keyword evidence="2" id="KW-0067">ATP-binding</keyword>
<organism evidence="7 8">
    <name type="scientific">Shewanella inventionis</name>
    <dbReference type="NCBI Taxonomy" id="1738770"/>
    <lineage>
        <taxon>Bacteria</taxon>
        <taxon>Pseudomonadati</taxon>
        <taxon>Pseudomonadota</taxon>
        <taxon>Gammaproteobacteria</taxon>
        <taxon>Alteromonadales</taxon>
        <taxon>Shewanellaceae</taxon>
        <taxon>Shewanella</taxon>
    </lineage>
</organism>
<keyword evidence="3" id="KW-0805">Transcription regulation</keyword>
<evidence type="ECO:0000256" key="5">
    <source>
        <dbReference type="ARBA" id="ARBA00023163"/>
    </source>
</evidence>
<dbReference type="Pfam" id="PF20161">
    <property type="entry name" value="VpsR"/>
    <property type="match status" value="1"/>
</dbReference>
<dbReference type="Proteomes" id="UP000617555">
    <property type="component" value="Unassembled WGS sequence"/>
</dbReference>
<dbReference type="Pfam" id="PF25601">
    <property type="entry name" value="AAA_lid_14"/>
    <property type="match status" value="1"/>
</dbReference>
<evidence type="ECO:0000256" key="1">
    <source>
        <dbReference type="ARBA" id="ARBA00022741"/>
    </source>
</evidence>
<dbReference type="PROSITE" id="PS00675">
    <property type="entry name" value="SIGMA54_INTERACT_1"/>
    <property type="match status" value="1"/>
</dbReference>
<dbReference type="InterPro" id="IPR045343">
    <property type="entry name" value="VpsR"/>
</dbReference>
<dbReference type="EMBL" id="BMII01000009">
    <property type="protein sequence ID" value="GGB54329.1"/>
    <property type="molecule type" value="Genomic_DNA"/>
</dbReference>
<dbReference type="PANTHER" id="PTHR32071">
    <property type="entry name" value="TRANSCRIPTIONAL REGULATORY PROTEIN"/>
    <property type="match status" value="1"/>
</dbReference>
<dbReference type="InterPro" id="IPR011006">
    <property type="entry name" value="CheY-like_superfamily"/>
</dbReference>
<evidence type="ECO:0000256" key="3">
    <source>
        <dbReference type="ARBA" id="ARBA00023015"/>
    </source>
</evidence>